<feature type="compositionally biased region" description="Basic and acidic residues" evidence="1">
    <location>
        <begin position="359"/>
        <end position="368"/>
    </location>
</feature>
<keyword evidence="3" id="KW-1185">Reference proteome</keyword>
<evidence type="ECO:0000313" key="3">
    <source>
        <dbReference type="Proteomes" id="UP001059041"/>
    </source>
</evidence>
<feature type="region of interest" description="Disordered" evidence="1">
    <location>
        <begin position="586"/>
        <end position="616"/>
    </location>
</feature>
<evidence type="ECO:0000256" key="1">
    <source>
        <dbReference type="SAM" id="MobiDB-lite"/>
    </source>
</evidence>
<sequence>LMDLSYGSQPNLLPQQYPPPLLPKPGRDNVRLQKLLKKITKKKVGSCSQTPIPFRSSLSPVNEASPDLEHSDHSTPPRTPETLFSRTPDSRYSSTSPFHHYSSSPYVYSVNSSHYSSTPTLSYSSPARSLEHQIAPLYTCSSLLFDDDTEQTADSYTDAPFEIAFSQMLQSQPLGEVTRHGPSEELQSYGVDNYQASAQTQAPTLAPVRAPTPNVISSFSSAYQTQSHIMNEEYKNVTPALFTPKPFANDHIMETGPEKSQFGTGMTSTVQKIPLFPQTRIFTPKTSFYDVLKPPVQDTLSPQSAEPNLAAMLLKVAKSLSLSSSEESGTSQTGAVKESSTVVKTSHVSAQGSKTNIITDDKAKESKSISDASKSQDFFRNSVTAERQNDAADTEVSGGNKTHKSSTNDKVSSQTPSQSASGDHKTQNELKAAQKPKGLMAKLSGWIKLKKHMVVEPEEPSFPEPEIEKNAQNVDIKTTDNEESAGVTEELAGQDVVKRKAEPRALKMWDAVLFQMFSTKENIMKQIHADKTEEEQKHVEKDDQVVPSFVHRLPILLYSPRFNARKLKEAAAKPLTKIATAFERGLLSRKQKGEEPKDFNRTAKGFGPPTTKTTDA</sequence>
<comment type="caution">
    <text evidence="2">The sequence shown here is derived from an EMBL/GenBank/DDBJ whole genome shotgun (WGS) entry which is preliminary data.</text>
</comment>
<organism evidence="2 3">
    <name type="scientific">Triplophysa rosa</name>
    <name type="common">Cave loach</name>
    <dbReference type="NCBI Taxonomy" id="992332"/>
    <lineage>
        <taxon>Eukaryota</taxon>
        <taxon>Metazoa</taxon>
        <taxon>Chordata</taxon>
        <taxon>Craniata</taxon>
        <taxon>Vertebrata</taxon>
        <taxon>Euteleostomi</taxon>
        <taxon>Actinopterygii</taxon>
        <taxon>Neopterygii</taxon>
        <taxon>Teleostei</taxon>
        <taxon>Ostariophysi</taxon>
        <taxon>Cypriniformes</taxon>
        <taxon>Nemacheilidae</taxon>
        <taxon>Triplophysa</taxon>
    </lineage>
</organism>
<protein>
    <recommendedName>
        <fullName evidence="4">Proline-rich protein 33</fullName>
    </recommendedName>
</protein>
<dbReference type="AlphaFoldDB" id="A0A9W7X5B7"/>
<feature type="compositionally biased region" description="Polar residues" evidence="1">
    <location>
        <begin position="46"/>
        <end position="62"/>
    </location>
</feature>
<feature type="compositionally biased region" description="Basic and acidic residues" evidence="1">
    <location>
        <begin position="591"/>
        <end position="601"/>
    </location>
</feature>
<dbReference type="Proteomes" id="UP001059041">
    <property type="component" value="Linkage Group LG1"/>
</dbReference>
<dbReference type="EMBL" id="JAFHDT010000001">
    <property type="protein sequence ID" value="KAI7814935.1"/>
    <property type="molecule type" value="Genomic_DNA"/>
</dbReference>
<dbReference type="PANTHER" id="PTHR38004">
    <property type="entry name" value="PROLINE-RICH PROTEIN 33"/>
    <property type="match status" value="1"/>
</dbReference>
<accession>A0A9W7X5B7</accession>
<feature type="region of interest" description="Disordered" evidence="1">
    <location>
        <begin position="1"/>
        <end position="97"/>
    </location>
</feature>
<proteinExistence type="predicted"/>
<name>A0A9W7X5B7_TRIRA</name>
<feature type="compositionally biased region" description="Polar residues" evidence="1">
    <location>
        <begin position="82"/>
        <end position="91"/>
    </location>
</feature>
<dbReference type="PANTHER" id="PTHR38004:SF1">
    <property type="entry name" value="PROLINE-RICH PROTEIN 33"/>
    <property type="match status" value="1"/>
</dbReference>
<dbReference type="Pfam" id="PF15485">
    <property type="entry name" value="DUF4643"/>
    <property type="match status" value="1"/>
</dbReference>
<feature type="region of interest" description="Disordered" evidence="1">
    <location>
        <begin position="324"/>
        <end position="437"/>
    </location>
</feature>
<feature type="compositionally biased region" description="Polar residues" evidence="1">
    <location>
        <begin position="329"/>
        <end position="358"/>
    </location>
</feature>
<dbReference type="InterPro" id="IPR028004">
    <property type="entry name" value="DUF4643"/>
</dbReference>
<evidence type="ECO:0000313" key="2">
    <source>
        <dbReference type="EMBL" id="KAI7814935.1"/>
    </source>
</evidence>
<gene>
    <name evidence="2" type="ORF">IRJ41_024208</name>
</gene>
<feature type="non-terminal residue" evidence="2">
    <location>
        <position position="616"/>
    </location>
</feature>
<feature type="compositionally biased region" description="Polar residues" evidence="1">
    <location>
        <begin position="369"/>
        <end position="386"/>
    </location>
</feature>
<feature type="compositionally biased region" description="Basic residues" evidence="1">
    <location>
        <begin position="34"/>
        <end position="44"/>
    </location>
</feature>
<evidence type="ECO:0008006" key="4">
    <source>
        <dbReference type="Google" id="ProtNLM"/>
    </source>
</evidence>
<reference evidence="2" key="1">
    <citation type="submission" date="2021-02" db="EMBL/GenBank/DDBJ databases">
        <title>Comparative genomics reveals that relaxation of natural selection precedes convergent phenotypic evolution of cavefish.</title>
        <authorList>
            <person name="Peng Z."/>
        </authorList>
    </citation>
    <scope>NUCLEOTIDE SEQUENCE</scope>
    <source>
        <tissue evidence="2">Muscle</tissue>
    </source>
</reference>
<feature type="compositionally biased region" description="Polar residues" evidence="1">
    <location>
        <begin position="408"/>
        <end position="421"/>
    </location>
</feature>